<sequence length="141" mass="16784">MLKDITQIRVRFNEIDSMGILWHGHYIKYFEDGRESFGRAYNLGYLDVYDDHGFLIPIVKIDCNYKKPVKYNDPVMLETTFIDSPAAKIIFEYRLYHADSNEVYATGRSEQVFLTKQHELHLTVPDFFQNWKEHWDVQGVK</sequence>
<keyword evidence="2" id="KW-0378">Hydrolase</keyword>
<gene>
    <name evidence="3" type="ORF">JMN32_09425</name>
</gene>
<evidence type="ECO:0000256" key="1">
    <source>
        <dbReference type="ARBA" id="ARBA00005953"/>
    </source>
</evidence>
<dbReference type="PANTHER" id="PTHR31793:SF27">
    <property type="entry name" value="NOVEL THIOESTERASE SUPERFAMILY DOMAIN AND SAPOSIN A-TYPE DOMAIN CONTAINING PROTEIN (0610012H03RIK)"/>
    <property type="match status" value="1"/>
</dbReference>
<keyword evidence="4" id="KW-1185">Reference proteome</keyword>
<evidence type="ECO:0000313" key="4">
    <source>
        <dbReference type="Proteomes" id="UP000614216"/>
    </source>
</evidence>
<dbReference type="RefSeq" id="WP_202856063.1">
    <property type="nucleotide sequence ID" value="NZ_JAEUGD010000031.1"/>
</dbReference>
<dbReference type="InterPro" id="IPR006684">
    <property type="entry name" value="YbgC/YbaW"/>
</dbReference>
<reference evidence="3" key="1">
    <citation type="submission" date="2021-01" db="EMBL/GenBank/DDBJ databases">
        <title>Fulvivirga kasyanovii gen. nov., sp nov., a novel member of the phylum Bacteroidetes isolated from seawater in a mussel farm.</title>
        <authorList>
            <person name="Zhao L.-H."/>
            <person name="Wang Z.-J."/>
        </authorList>
    </citation>
    <scope>NUCLEOTIDE SEQUENCE</scope>
    <source>
        <strain evidence="3">29W222</strain>
    </source>
</reference>
<comment type="similarity">
    <text evidence="1">Belongs to the 4-hydroxybenzoyl-CoA thioesterase family.</text>
</comment>
<dbReference type="CDD" id="cd00586">
    <property type="entry name" value="4HBT"/>
    <property type="match status" value="1"/>
</dbReference>
<dbReference type="PIRSF" id="PIRSF003230">
    <property type="entry name" value="YbgC"/>
    <property type="match status" value="1"/>
</dbReference>
<dbReference type="Gene3D" id="3.10.129.10">
    <property type="entry name" value="Hotdog Thioesterase"/>
    <property type="match status" value="1"/>
</dbReference>
<proteinExistence type="inferred from homology"/>
<organism evidence="3 4">
    <name type="scientific">Fulvivirga marina</name>
    <dbReference type="NCBI Taxonomy" id="2494733"/>
    <lineage>
        <taxon>Bacteria</taxon>
        <taxon>Pseudomonadati</taxon>
        <taxon>Bacteroidota</taxon>
        <taxon>Cytophagia</taxon>
        <taxon>Cytophagales</taxon>
        <taxon>Fulvivirgaceae</taxon>
        <taxon>Fulvivirga</taxon>
    </lineage>
</organism>
<evidence type="ECO:0000313" key="3">
    <source>
        <dbReference type="EMBL" id="MBL6446529.1"/>
    </source>
</evidence>
<protein>
    <submittedName>
        <fullName evidence="3">Acyl-CoA thioesterase</fullName>
    </submittedName>
</protein>
<dbReference type="SUPFAM" id="SSF54637">
    <property type="entry name" value="Thioesterase/thiol ester dehydrase-isomerase"/>
    <property type="match status" value="1"/>
</dbReference>
<dbReference type="EMBL" id="JAEUGD010000031">
    <property type="protein sequence ID" value="MBL6446529.1"/>
    <property type="molecule type" value="Genomic_DNA"/>
</dbReference>
<dbReference type="Pfam" id="PF13279">
    <property type="entry name" value="4HBT_2"/>
    <property type="match status" value="1"/>
</dbReference>
<dbReference type="GO" id="GO:0047617">
    <property type="term" value="F:fatty acyl-CoA hydrolase activity"/>
    <property type="evidence" value="ECO:0007669"/>
    <property type="project" value="TreeGrafter"/>
</dbReference>
<dbReference type="Proteomes" id="UP000614216">
    <property type="component" value="Unassembled WGS sequence"/>
</dbReference>
<dbReference type="AlphaFoldDB" id="A0A937FV57"/>
<evidence type="ECO:0000256" key="2">
    <source>
        <dbReference type="ARBA" id="ARBA00022801"/>
    </source>
</evidence>
<name>A0A937FV57_9BACT</name>
<dbReference type="InterPro" id="IPR050563">
    <property type="entry name" value="4-hydroxybenzoyl-CoA_TE"/>
</dbReference>
<dbReference type="InterPro" id="IPR029069">
    <property type="entry name" value="HotDog_dom_sf"/>
</dbReference>
<comment type="caution">
    <text evidence="3">The sequence shown here is derived from an EMBL/GenBank/DDBJ whole genome shotgun (WGS) entry which is preliminary data.</text>
</comment>
<accession>A0A937FV57</accession>
<dbReference type="PANTHER" id="PTHR31793">
    <property type="entry name" value="4-HYDROXYBENZOYL-COA THIOESTERASE FAMILY MEMBER"/>
    <property type="match status" value="1"/>
</dbReference>